<dbReference type="EMBL" id="BNAL01000028">
    <property type="protein sequence ID" value="GHG07657.1"/>
    <property type="molecule type" value="Genomic_DNA"/>
</dbReference>
<evidence type="ECO:0000259" key="5">
    <source>
        <dbReference type="Pfam" id="PF04101"/>
    </source>
</evidence>
<evidence type="ECO:0000256" key="3">
    <source>
        <dbReference type="ARBA" id="ARBA00022676"/>
    </source>
</evidence>
<sequence>MAQALAERVSLRLAQVDAVKMLTPAERALIVGVYGFWLRHLPAAYHAFYRWTDQPSEPRIVTSSFEWLGISGLRRELLAQRPELVVSTFPTSVALADTVRRREGLHFLNALVLTDYRVHHHWARPQADLILLPTESTRREMLAWGMAPERLAVTGLPVSLEVERLSQLGHAERRSALLAALNWDTDPPEPLILLSGGSGVYSAFDEVLSVLGNLGGRVRVLVVAGPHPPGVQRIGGAEIHHLGYRADFATLLAGSDLLVGKAGGMTVAETAALGVPLVVYRPIPGQEEHNAEYLLERGAAYWPRSPHELRRAVLSLLDPSGRAQTAAAARALGCPSAARQVAGELLARLGWEA</sequence>
<accession>A0ABQ3KCK5</accession>
<protein>
    <submittedName>
        <fullName evidence="7">Cell wall synthesis protein</fullName>
    </submittedName>
</protein>
<gene>
    <name evidence="7" type="ORF">GCM10017783_20260</name>
</gene>
<reference evidence="8" key="1">
    <citation type="journal article" date="2019" name="Int. J. Syst. Evol. Microbiol.">
        <title>The Global Catalogue of Microorganisms (GCM) 10K type strain sequencing project: providing services to taxonomists for standard genome sequencing and annotation.</title>
        <authorList>
            <consortium name="The Broad Institute Genomics Platform"/>
            <consortium name="The Broad Institute Genome Sequencing Center for Infectious Disease"/>
            <person name="Wu L."/>
            <person name="Ma J."/>
        </authorList>
    </citation>
    <scope>NUCLEOTIDE SEQUENCE [LARGE SCALE GENOMIC DNA]</scope>
    <source>
        <strain evidence="8">CGMCC 1.18439</strain>
    </source>
</reference>
<comment type="subcellular location">
    <subcellularLocation>
        <location evidence="1">Membrane</location>
    </subcellularLocation>
</comment>
<evidence type="ECO:0000313" key="8">
    <source>
        <dbReference type="Proteomes" id="UP000632154"/>
    </source>
</evidence>
<dbReference type="PANTHER" id="PTHR43025">
    <property type="entry name" value="MONOGALACTOSYLDIACYLGLYCEROL SYNTHASE"/>
    <property type="match status" value="1"/>
</dbReference>
<dbReference type="InterPro" id="IPR007235">
    <property type="entry name" value="Glyco_trans_28_C"/>
</dbReference>
<comment type="caution">
    <text evidence="7">The sequence shown here is derived from an EMBL/GenBank/DDBJ whole genome shotgun (WGS) entry which is preliminary data.</text>
</comment>
<feature type="domain" description="Diacylglycerol glucosyltransferase N-terminal" evidence="6">
    <location>
        <begin position="9"/>
        <end position="158"/>
    </location>
</feature>
<keyword evidence="8" id="KW-1185">Reference proteome</keyword>
<dbReference type="Gene3D" id="3.40.50.2000">
    <property type="entry name" value="Glycogen Phosphorylase B"/>
    <property type="match status" value="1"/>
</dbReference>
<dbReference type="InterPro" id="IPR050519">
    <property type="entry name" value="Glycosyltransf_28_UgtP"/>
</dbReference>
<keyword evidence="4" id="KW-0808">Transferase</keyword>
<dbReference type="SUPFAM" id="SSF53756">
    <property type="entry name" value="UDP-Glycosyltransferase/glycogen phosphorylase"/>
    <property type="match status" value="1"/>
</dbReference>
<proteinExistence type="inferred from homology"/>
<dbReference type="InterPro" id="IPR009695">
    <property type="entry name" value="Diacylglyc_glucosyltr_N"/>
</dbReference>
<dbReference type="PANTHER" id="PTHR43025:SF3">
    <property type="entry name" value="MONOGALACTOSYLDIACYLGLYCEROL SYNTHASE 1, CHLOROPLASTIC"/>
    <property type="match status" value="1"/>
</dbReference>
<keyword evidence="3" id="KW-0328">Glycosyltransferase</keyword>
<evidence type="ECO:0000256" key="1">
    <source>
        <dbReference type="ARBA" id="ARBA00004370"/>
    </source>
</evidence>
<dbReference type="Pfam" id="PF06925">
    <property type="entry name" value="MGDG_synth"/>
    <property type="match status" value="1"/>
</dbReference>
<evidence type="ECO:0000313" key="7">
    <source>
        <dbReference type="EMBL" id="GHG07657.1"/>
    </source>
</evidence>
<evidence type="ECO:0000256" key="2">
    <source>
        <dbReference type="ARBA" id="ARBA00006962"/>
    </source>
</evidence>
<organism evidence="7 8">
    <name type="scientific">Deinococcus piscis</name>
    <dbReference type="NCBI Taxonomy" id="394230"/>
    <lineage>
        <taxon>Bacteria</taxon>
        <taxon>Thermotogati</taxon>
        <taxon>Deinococcota</taxon>
        <taxon>Deinococci</taxon>
        <taxon>Deinococcales</taxon>
        <taxon>Deinococcaceae</taxon>
        <taxon>Deinococcus</taxon>
    </lineage>
</organism>
<feature type="domain" description="Glycosyl transferase family 28 C-terminal" evidence="5">
    <location>
        <begin position="237"/>
        <end position="332"/>
    </location>
</feature>
<comment type="similarity">
    <text evidence="2">Belongs to the glycosyltransferase 28 family.</text>
</comment>
<dbReference type="Pfam" id="PF04101">
    <property type="entry name" value="Glyco_tran_28_C"/>
    <property type="match status" value="1"/>
</dbReference>
<name>A0ABQ3KCK5_9DEIO</name>
<dbReference type="Proteomes" id="UP000632154">
    <property type="component" value="Unassembled WGS sequence"/>
</dbReference>
<evidence type="ECO:0000259" key="6">
    <source>
        <dbReference type="Pfam" id="PF06925"/>
    </source>
</evidence>
<evidence type="ECO:0000256" key="4">
    <source>
        <dbReference type="ARBA" id="ARBA00022679"/>
    </source>
</evidence>